<proteinExistence type="predicted"/>
<dbReference type="SUPFAM" id="SSF55455">
    <property type="entry name" value="SRF-like"/>
    <property type="match status" value="1"/>
</dbReference>
<dbReference type="InterPro" id="IPR033897">
    <property type="entry name" value="SRF-like_MADS-box"/>
</dbReference>
<dbReference type="GO" id="GO:0000981">
    <property type="term" value="F:DNA-binding transcription factor activity, RNA polymerase II-specific"/>
    <property type="evidence" value="ECO:0007669"/>
    <property type="project" value="InterPro"/>
</dbReference>
<dbReference type="InterPro" id="IPR050142">
    <property type="entry name" value="MADS-box/MEF2_TF"/>
</dbReference>
<feature type="domain" description="MADS-box" evidence="7">
    <location>
        <begin position="155"/>
        <end position="215"/>
    </location>
</feature>
<evidence type="ECO:0000313" key="8">
    <source>
        <dbReference type="Proteomes" id="UP000050792"/>
    </source>
</evidence>
<feature type="compositionally biased region" description="Polar residues" evidence="6">
    <location>
        <begin position="244"/>
        <end position="256"/>
    </location>
</feature>
<dbReference type="WBParaSite" id="SRDH1_40380.3">
    <property type="protein sequence ID" value="SRDH1_40380.3"/>
    <property type="gene ID" value="SRDH1_40380"/>
</dbReference>
<evidence type="ECO:0000313" key="9">
    <source>
        <dbReference type="WBParaSite" id="SRDH1_40380.3"/>
    </source>
</evidence>
<dbReference type="GO" id="GO:0046983">
    <property type="term" value="F:protein dimerization activity"/>
    <property type="evidence" value="ECO:0007669"/>
    <property type="project" value="InterPro"/>
</dbReference>
<sequence>MFPSVNNITCLLPHVIFGLEIYINFLLNQYSANLFFTRKGMGTMESVAHSVNNGIYFTESSPHVYKFITECPENLSSSGDNSYNFTSDSELDTQLGNNSVQLINISEVNDNTSFTDIHPPGSKRRLCTNINGITDIITQQPSFTDERNSCEKLTKGKQKIPIEFISDRTKRCSTFSKRKTGLMKKAVELAELTGAEVLLLVASETNHVYTFATQRLKGIIELECGKKLIQTCLSSSVNSNNSSIKSDQPDLSSSQGNKNVNCRKVCKKEDGTVIVNTDTCSKKDYVSDLKNISNKDSKVNSTLQNDTVPTLSNQNHVDELEHRIGIIPKTIIDSGQNGRTVSLNNEAFCNNISQATNISNSSECKKVVYVPVSVSPSSQNVLSLTPLSSSLLLTAQMARNRLLLVPQLNSIPYVTSSSGNVLNSSLNTPMSNSCNPYLMGFFNVSTNNGSSEILTNCVTKESSDFPSRSSTNEGVTNQVMNNSCKYNLKPPD</sequence>
<keyword evidence="2" id="KW-0805">Transcription regulation</keyword>
<dbReference type="CDD" id="cd00266">
    <property type="entry name" value="MADS_SRF_like"/>
    <property type="match status" value="1"/>
</dbReference>
<dbReference type="PANTHER" id="PTHR48019">
    <property type="entry name" value="SERUM RESPONSE FACTOR HOMOLOG"/>
    <property type="match status" value="1"/>
</dbReference>
<keyword evidence="3" id="KW-0238">DNA-binding</keyword>
<reference evidence="9" key="2">
    <citation type="submission" date="2023-11" db="UniProtKB">
        <authorList>
            <consortium name="WormBaseParasite"/>
        </authorList>
    </citation>
    <scope>IDENTIFICATION</scope>
</reference>
<dbReference type="InterPro" id="IPR036879">
    <property type="entry name" value="TF_MADSbox_sf"/>
</dbReference>
<dbReference type="GO" id="GO:0000987">
    <property type="term" value="F:cis-regulatory region sequence-specific DNA binding"/>
    <property type="evidence" value="ECO:0007669"/>
    <property type="project" value="InterPro"/>
</dbReference>
<keyword evidence="5" id="KW-0539">Nucleus</keyword>
<evidence type="ECO:0000256" key="2">
    <source>
        <dbReference type="ARBA" id="ARBA00023015"/>
    </source>
</evidence>
<evidence type="ECO:0000259" key="7">
    <source>
        <dbReference type="PROSITE" id="PS50066"/>
    </source>
</evidence>
<comment type="subcellular location">
    <subcellularLocation>
        <location evidence="1">Nucleus</location>
    </subcellularLocation>
</comment>
<reference evidence="8" key="1">
    <citation type="submission" date="2022-06" db="EMBL/GenBank/DDBJ databases">
        <authorList>
            <person name="Berger JAMES D."/>
            <person name="Berger JAMES D."/>
        </authorList>
    </citation>
    <scope>NUCLEOTIDE SEQUENCE [LARGE SCALE GENOMIC DNA]</scope>
</reference>
<dbReference type="Proteomes" id="UP000050792">
    <property type="component" value="Unassembled WGS sequence"/>
</dbReference>
<evidence type="ECO:0000256" key="3">
    <source>
        <dbReference type="ARBA" id="ARBA00023125"/>
    </source>
</evidence>
<dbReference type="AlphaFoldDB" id="A0AA85FAR5"/>
<dbReference type="InterPro" id="IPR002100">
    <property type="entry name" value="TF_MADSbox"/>
</dbReference>
<dbReference type="PRINTS" id="PR00404">
    <property type="entry name" value="MADSDOMAIN"/>
</dbReference>
<evidence type="ECO:0000256" key="4">
    <source>
        <dbReference type="ARBA" id="ARBA00023163"/>
    </source>
</evidence>
<dbReference type="SMART" id="SM00432">
    <property type="entry name" value="MADS"/>
    <property type="match status" value="1"/>
</dbReference>
<accession>A0AA85FAR5</accession>
<dbReference type="GO" id="GO:0005634">
    <property type="term" value="C:nucleus"/>
    <property type="evidence" value="ECO:0007669"/>
    <property type="project" value="UniProtKB-SubCell"/>
</dbReference>
<keyword evidence="4" id="KW-0804">Transcription</keyword>
<dbReference type="FunFam" id="3.40.1810.10:FF:000002">
    <property type="entry name" value="Serum response factor b"/>
    <property type="match status" value="1"/>
</dbReference>
<protein>
    <submittedName>
        <fullName evidence="9">MADS-box domain-containing protein</fullName>
    </submittedName>
</protein>
<name>A0AA85FAR5_9TREM</name>
<organism evidence="8 9">
    <name type="scientific">Schistosoma rodhaini</name>
    <dbReference type="NCBI Taxonomy" id="6188"/>
    <lineage>
        <taxon>Eukaryota</taxon>
        <taxon>Metazoa</taxon>
        <taxon>Spiralia</taxon>
        <taxon>Lophotrochozoa</taxon>
        <taxon>Platyhelminthes</taxon>
        <taxon>Trematoda</taxon>
        <taxon>Digenea</taxon>
        <taxon>Strigeidida</taxon>
        <taxon>Schistosomatoidea</taxon>
        <taxon>Schistosomatidae</taxon>
        <taxon>Schistosoma</taxon>
    </lineage>
</organism>
<dbReference type="GO" id="GO:0045944">
    <property type="term" value="P:positive regulation of transcription by RNA polymerase II"/>
    <property type="evidence" value="ECO:0007669"/>
    <property type="project" value="InterPro"/>
</dbReference>
<keyword evidence="8" id="KW-1185">Reference proteome</keyword>
<evidence type="ECO:0000256" key="6">
    <source>
        <dbReference type="SAM" id="MobiDB-lite"/>
    </source>
</evidence>
<evidence type="ECO:0000256" key="5">
    <source>
        <dbReference type="ARBA" id="ARBA00023242"/>
    </source>
</evidence>
<dbReference type="Pfam" id="PF00319">
    <property type="entry name" value="SRF-TF"/>
    <property type="match status" value="1"/>
</dbReference>
<dbReference type="PROSITE" id="PS50066">
    <property type="entry name" value="MADS_BOX_2"/>
    <property type="match status" value="1"/>
</dbReference>
<evidence type="ECO:0000256" key="1">
    <source>
        <dbReference type="ARBA" id="ARBA00004123"/>
    </source>
</evidence>
<dbReference type="Gene3D" id="3.40.1810.10">
    <property type="entry name" value="Transcription factor, MADS-box"/>
    <property type="match status" value="1"/>
</dbReference>
<feature type="region of interest" description="Disordered" evidence="6">
    <location>
        <begin position="237"/>
        <end position="256"/>
    </location>
</feature>